<protein>
    <submittedName>
        <fullName evidence="2">Uncharacterized protein</fullName>
    </submittedName>
</protein>
<name>A0A1G8YJZ6_9FLAO</name>
<proteinExistence type="predicted"/>
<dbReference type="RefSeq" id="WP_091395607.1">
    <property type="nucleotide sequence ID" value="NZ_BKAI01000006.1"/>
</dbReference>
<organism evidence="2 3">
    <name type="scientific">Flavobacterium noncentrifugens</name>
    <dbReference type="NCBI Taxonomy" id="1128970"/>
    <lineage>
        <taxon>Bacteria</taxon>
        <taxon>Pseudomonadati</taxon>
        <taxon>Bacteroidota</taxon>
        <taxon>Flavobacteriia</taxon>
        <taxon>Flavobacteriales</taxon>
        <taxon>Flavobacteriaceae</taxon>
        <taxon>Flavobacterium</taxon>
    </lineage>
</organism>
<gene>
    <name evidence="2" type="ORF">SAMN04487935_2364</name>
</gene>
<sequence length="121" mass="12473">MKTTKLIFPMAAWIAFSISCTNNSRSGSNTSSEGTVQTNNVNAEMEEQRTPSDVDTVTSPGSNSVDLKDQGTSNSPANNGEGKNTVDNSNTSPSVTPGSGQDANMAGQSSTHGKKTTAGDK</sequence>
<evidence type="ECO:0000313" key="2">
    <source>
        <dbReference type="EMBL" id="SDK03076.1"/>
    </source>
</evidence>
<feature type="compositionally biased region" description="Polar residues" evidence="1">
    <location>
        <begin position="53"/>
        <end position="111"/>
    </location>
</feature>
<evidence type="ECO:0000313" key="3">
    <source>
        <dbReference type="Proteomes" id="UP000199580"/>
    </source>
</evidence>
<dbReference type="PROSITE" id="PS51257">
    <property type="entry name" value="PROKAR_LIPOPROTEIN"/>
    <property type="match status" value="1"/>
</dbReference>
<dbReference type="Proteomes" id="UP000199580">
    <property type="component" value="Unassembled WGS sequence"/>
</dbReference>
<feature type="region of interest" description="Disordered" evidence="1">
    <location>
        <begin position="21"/>
        <end position="121"/>
    </location>
</feature>
<reference evidence="2 3" key="1">
    <citation type="submission" date="2016-10" db="EMBL/GenBank/DDBJ databases">
        <authorList>
            <person name="de Groot N.N."/>
        </authorList>
    </citation>
    <scope>NUCLEOTIDE SEQUENCE [LARGE SCALE GENOMIC DNA]</scope>
    <source>
        <strain evidence="2 3">CGMCC 1.10076</strain>
    </source>
</reference>
<dbReference type="AlphaFoldDB" id="A0A1G8YJZ6"/>
<evidence type="ECO:0000256" key="1">
    <source>
        <dbReference type="SAM" id="MobiDB-lite"/>
    </source>
</evidence>
<dbReference type="EMBL" id="FNEZ01000003">
    <property type="protein sequence ID" value="SDK03076.1"/>
    <property type="molecule type" value="Genomic_DNA"/>
</dbReference>
<keyword evidence="3" id="KW-1185">Reference proteome</keyword>
<accession>A0A1G8YJZ6</accession>
<feature type="compositionally biased region" description="Low complexity" evidence="1">
    <location>
        <begin position="21"/>
        <end position="35"/>
    </location>
</feature>